<dbReference type="EMBL" id="JACHWZ010000030">
    <property type="protein sequence ID" value="MBB3063444.1"/>
    <property type="molecule type" value="Genomic_DNA"/>
</dbReference>
<dbReference type="Pfam" id="PF06693">
    <property type="entry name" value="DUF1190"/>
    <property type="match status" value="1"/>
</dbReference>
<dbReference type="Proteomes" id="UP000535937">
    <property type="component" value="Unassembled WGS sequence"/>
</dbReference>
<sequence length="199" mass="21744">MKRSRHIDLNRMRKAAGRSFFMRPLALGVAAALAGCAQKEEVKVVSSIEDCVSNTSLDEQQCEAAYQKALAEAERTGPKYPGRAQCETEFDSCQRTGSGVWMPLMTGFMIGSMLNDRDYHSGYYNPVYRYSRPHSSYYNRIMTADGTVIGRYGKGSYSVDRSAMKPKPTVTRTVSRGGFGSVASAKSSWGGGRSGGWGG</sequence>
<dbReference type="InterPro" id="IPR009576">
    <property type="entry name" value="Biofilm_formation_YgiB"/>
</dbReference>
<name>A0A7W4WFT7_9GAMM</name>
<proteinExistence type="predicted"/>
<comment type="caution">
    <text evidence="1">The sequence shown here is derived from an EMBL/GenBank/DDBJ whole genome shotgun (WGS) entry which is preliminary data.</text>
</comment>
<organism evidence="1 2">
    <name type="scientific">Microbulbifer rhizosphaerae</name>
    <dbReference type="NCBI Taxonomy" id="1562603"/>
    <lineage>
        <taxon>Bacteria</taxon>
        <taxon>Pseudomonadati</taxon>
        <taxon>Pseudomonadota</taxon>
        <taxon>Gammaproteobacteria</taxon>
        <taxon>Cellvibrionales</taxon>
        <taxon>Microbulbiferaceae</taxon>
        <taxon>Microbulbifer</taxon>
    </lineage>
</organism>
<accession>A0A7W4WFT7</accession>
<keyword evidence="2" id="KW-1185">Reference proteome</keyword>
<dbReference type="RefSeq" id="WP_183463621.1">
    <property type="nucleotide sequence ID" value="NZ_JACHWZ010000030.1"/>
</dbReference>
<reference evidence="1 2" key="1">
    <citation type="submission" date="2020-08" db="EMBL/GenBank/DDBJ databases">
        <title>Genomic Encyclopedia of Type Strains, Phase III (KMG-III): the genomes of soil and plant-associated and newly described type strains.</title>
        <authorList>
            <person name="Whitman W."/>
        </authorList>
    </citation>
    <scope>NUCLEOTIDE SEQUENCE [LARGE SCALE GENOMIC DNA]</scope>
    <source>
        <strain evidence="1 2">CECT 8799</strain>
    </source>
</reference>
<protein>
    <submittedName>
        <fullName evidence="1">Uncharacterized protein YgiB involved in biofilm formation</fullName>
    </submittedName>
</protein>
<gene>
    <name evidence="1" type="ORF">FHS09_004302</name>
</gene>
<evidence type="ECO:0000313" key="2">
    <source>
        <dbReference type="Proteomes" id="UP000535937"/>
    </source>
</evidence>
<evidence type="ECO:0000313" key="1">
    <source>
        <dbReference type="EMBL" id="MBB3063444.1"/>
    </source>
</evidence>
<dbReference type="AlphaFoldDB" id="A0A7W4WFT7"/>